<feature type="domain" description="FAD-binding FR-type" evidence="10">
    <location>
        <begin position="2"/>
        <end position="101"/>
    </location>
</feature>
<evidence type="ECO:0000256" key="8">
    <source>
        <dbReference type="ARBA" id="ARBA00023002"/>
    </source>
</evidence>
<keyword evidence="4" id="KW-0285">Flavoprotein</keyword>
<dbReference type="InterPro" id="IPR039261">
    <property type="entry name" value="FNR_nucleotide-bd"/>
</dbReference>
<sequence>MAGWLTGEVVELKRWTQRLYSLRVEAPVDEFKAGQFNRLGVTIEGERVARPYSYVNAPEERPLDFYFITVPEGALTHRLQEMGPGDTVELMSRANGFFVMDEVPDADVLWMFATGTALGPYLSMLKTETPWQRFDKVVLVHAVRTAEELTYQKTIQDFRDRGSQFQFVPFVSREEVRGTLPGRVPAAIENGLLERHTGLPLTPDVSQVMICGNPDMVTDTSAVLKARGMTRNRRREPGHITTENYW</sequence>
<evidence type="ECO:0000256" key="6">
    <source>
        <dbReference type="ARBA" id="ARBA00022827"/>
    </source>
</evidence>
<dbReference type="GO" id="GO:0000166">
    <property type="term" value="F:nucleotide binding"/>
    <property type="evidence" value="ECO:0007669"/>
    <property type="project" value="UniProtKB-KW"/>
</dbReference>
<evidence type="ECO:0000313" key="12">
    <source>
        <dbReference type="Proteomes" id="UP000199256"/>
    </source>
</evidence>
<dbReference type="SUPFAM" id="SSF52343">
    <property type="entry name" value="Ferredoxin reductase-like, C-terminal NADP-linked domain"/>
    <property type="match status" value="1"/>
</dbReference>
<dbReference type="InterPro" id="IPR017927">
    <property type="entry name" value="FAD-bd_FR_type"/>
</dbReference>
<dbReference type="InterPro" id="IPR017938">
    <property type="entry name" value="Riboflavin_synthase-like_b-brl"/>
</dbReference>
<gene>
    <name evidence="11" type="ORF">SAMN05444515_10564</name>
</gene>
<keyword evidence="8" id="KW-0560">Oxidoreductase</keyword>
<dbReference type="RefSeq" id="WP_090252224.1">
    <property type="nucleotide sequence ID" value="NZ_FOAA01000005.1"/>
</dbReference>
<evidence type="ECO:0000256" key="7">
    <source>
        <dbReference type="ARBA" id="ARBA00022857"/>
    </source>
</evidence>
<evidence type="ECO:0000259" key="10">
    <source>
        <dbReference type="PROSITE" id="PS51384"/>
    </source>
</evidence>
<dbReference type="SUPFAM" id="SSF63380">
    <property type="entry name" value="Riboflavin synthase domain-like"/>
    <property type="match status" value="1"/>
</dbReference>
<name>A0A1H7JZS8_9GAMM</name>
<keyword evidence="7" id="KW-0521">NADP</keyword>
<dbReference type="CDD" id="cd06195">
    <property type="entry name" value="FNR1"/>
    <property type="match status" value="1"/>
</dbReference>
<dbReference type="PANTHER" id="PTHR47878">
    <property type="entry name" value="OXIDOREDUCTASE FAD/NAD(P)-BINDING DOMAIN PROTEIN"/>
    <property type="match status" value="1"/>
</dbReference>
<dbReference type="Gene3D" id="2.40.30.10">
    <property type="entry name" value="Translation factors"/>
    <property type="match status" value="1"/>
</dbReference>
<comment type="similarity">
    <text evidence="2">Belongs to the ferredoxin--NADP reductase type 1 family.</text>
</comment>
<dbReference type="Proteomes" id="UP000199256">
    <property type="component" value="Unassembled WGS sequence"/>
</dbReference>
<dbReference type="Pfam" id="PF00970">
    <property type="entry name" value="FAD_binding_6"/>
    <property type="match status" value="1"/>
</dbReference>
<dbReference type="AlphaFoldDB" id="A0A1H7JZS8"/>
<keyword evidence="5" id="KW-0547">Nucleotide-binding</keyword>
<reference evidence="12" key="1">
    <citation type="submission" date="2016-10" db="EMBL/GenBank/DDBJ databases">
        <authorList>
            <person name="Varghese N."/>
            <person name="Submissions S."/>
        </authorList>
    </citation>
    <scope>NUCLEOTIDE SEQUENCE [LARGE SCALE GENOMIC DNA]</scope>
    <source>
        <strain evidence="12">DSM 241</strain>
    </source>
</reference>
<evidence type="ECO:0000256" key="2">
    <source>
        <dbReference type="ARBA" id="ARBA00008312"/>
    </source>
</evidence>
<protein>
    <recommendedName>
        <fullName evidence="3">ferredoxin--NADP(+) reductase</fullName>
        <ecNumber evidence="3">1.18.1.2</ecNumber>
    </recommendedName>
</protein>
<dbReference type="InterPro" id="IPR008333">
    <property type="entry name" value="Cbr1-like_FAD-bd_dom"/>
</dbReference>
<dbReference type="PROSITE" id="PS51384">
    <property type="entry name" value="FAD_FR"/>
    <property type="match status" value="1"/>
</dbReference>
<dbReference type="InterPro" id="IPR051930">
    <property type="entry name" value="FNR_type-1"/>
</dbReference>
<dbReference type="OrthoDB" id="9784483at2"/>
<proteinExistence type="inferred from homology"/>
<dbReference type="EMBL" id="FOAA01000005">
    <property type="protein sequence ID" value="SEK79247.1"/>
    <property type="molecule type" value="Genomic_DNA"/>
</dbReference>
<dbReference type="STRING" id="1396821.SAMN05444515_10564"/>
<comment type="cofactor">
    <cofactor evidence="1">
        <name>FAD</name>
        <dbReference type="ChEBI" id="CHEBI:57692"/>
    </cofactor>
</comment>
<evidence type="ECO:0000256" key="1">
    <source>
        <dbReference type="ARBA" id="ARBA00001974"/>
    </source>
</evidence>
<dbReference type="InterPro" id="IPR033892">
    <property type="entry name" value="FNR_bac"/>
</dbReference>
<dbReference type="EC" id="1.18.1.2" evidence="3"/>
<evidence type="ECO:0000256" key="9">
    <source>
        <dbReference type="ARBA" id="ARBA00047776"/>
    </source>
</evidence>
<evidence type="ECO:0000256" key="5">
    <source>
        <dbReference type="ARBA" id="ARBA00022741"/>
    </source>
</evidence>
<keyword evidence="6" id="KW-0274">FAD</keyword>
<dbReference type="GO" id="GO:0034599">
    <property type="term" value="P:cellular response to oxidative stress"/>
    <property type="evidence" value="ECO:0007669"/>
    <property type="project" value="TreeGrafter"/>
</dbReference>
<dbReference type="Pfam" id="PF00175">
    <property type="entry name" value="NAD_binding_1"/>
    <property type="match status" value="1"/>
</dbReference>
<dbReference type="Gene3D" id="3.40.50.80">
    <property type="entry name" value="Nucleotide-binding domain of ferredoxin-NADP reductase (FNR) module"/>
    <property type="match status" value="1"/>
</dbReference>
<dbReference type="GO" id="GO:0004324">
    <property type="term" value="F:ferredoxin-NADP+ reductase activity"/>
    <property type="evidence" value="ECO:0007669"/>
    <property type="project" value="UniProtKB-EC"/>
</dbReference>
<accession>A0A1H7JZS8</accession>
<comment type="catalytic activity">
    <reaction evidence="9">
        <text>2 reduced [2Fe-2S]-[ferredoxin] + NADP(+) + H(+) = 2 oxidized [2Fe-2S]-[ferredoxin] + NADPH</text>
        <dbReference type="Rhea" id="RHEA:20125"/>
        <dbReference type="Rhea" id="RHEA-COMP:10000"/>
        <dbReference type="Rhea" id="RHEA-COMP:10001"/>
        <dbReference type="ChEBI" id="CHEBI:15378"/>
        <dbReference type="ChEBI" id="CHEBI:33737"/>
        <dbReference type="ChEBI" id="CHEBI:33738"/>
        <dbReference type="ChEBI" id="CHEBI:57783"/>
        <dbReference type="ChEBI" id="CHEBI:58349"/>
        <dbReference type="EC" id="1.18.1.2"/>
    </reaction>
</comment>
<organism evidence="11 12">
    <name type="scientific">Ectothiorhodospira marina</name>
    <dbReference type="NCBI Taxonomy" id="1396821"/>
    <lineage>
        <taxon>Bacteria</taxon>
        <taxon>Pseudomonadati</taxon>
        <taxon>Pseudomonadota</taxon>
        <taxon>Gammaproteobacteria</taxon>
        <taxon>Chromatiales</taxon>
        <taxon>Ectothiorhodospiraceae</taxon>
        <taxon>Ectothiorhodospira</taxon>
    </lineage>
</organism>
<dbReference type="PANTHER" id="PTHR47878:SF1">
    <property type="entry name" value="FLAVODOXIN_FERREDOXIN--NADP REDUCTASE"/>
    <property type="match status" value="1"/>
</dbReference>
<dbReference type="InterPro" id="IPR001433">
    <property type="entry name" value="OxRdtase_FAD/NAD-bd"/>
</dbReference>
<evidence type="ECO:0000256" key="3">
    <source>
        <dbReference type="ARBA" id="ARBA00013223"/>
    </source>
</evidence>
<dbReference type="GO" id="GO:0042167">
    <property type="term" value="P:heme catabolic process"/>
    <property type="evidence" value="ECO:0007669"/>
    <property type="project" value="TreeGrafter"/>
</dbReference>
<evidence type="ECO:0000256" key="4">
    <source>
        <dbReference type="ARBA" id="ARBA00022630"/>
    </source>
</evidence>
<keyword evidence="12" id="KW-1185">Reference proteome</keyword>
<evidence type="ECO:0000313" key="11">
    <source>
        <dbReference type="EMBL" id="SEK79247.1"/>
    </source>
</evidence>